<dbReference type="RefSeq" id="WP_353648803.1">
    <property type="nucleotide sequence ID" value="NZ_CP159218.1"/>
</dbReference>
<dbReference type="GO" id="GO:0010043">
    <property type="term" value="P:response to zinc ion"/>
    <property type="evidence" value="ECO:0007669"/>
    <property type="project" value="TreeGrafter"/>
</dbReference>
<evidence type="ECO:0000256" key="4">
    <source>
        <dbReference type="ARBA" id="ARBA00022989"/>
    </source>
</evidence>
<name>A0AAU8DLY8_9ACTN</name>
<dbReference type="Gene3D" id="1.10.3470.10">
    <property type="entry name" value="ABC transporter involved in vitamin B12 uptake, BtuC"/>
    <property type="match status" value="1"/>
</dbReference>
<feature type="transmembrane region" description="Helical" evidence="7">
    <location>
        <begin position="21"/>
        <end position="42"/>
    </location>
</feature>
<feature type="transmembrane region" description="Helical" evidence="7">
    <location>
        <begin position="114"/>
        <end position="135"/>
    </location>
</feature>
<evidence type="ECO:0000256" key="5">
    <source>
        <dbReference type="ARBA" id="ARBA00023136"/>
    </source>
</evidence>
<keyword evidence="5 7" id="KW-0472">Membrane</keyword>
<feature type="transmembrane region" description="Helical" evidence="7">
    <location>
        <begin position="238"/>
        <end position="260"/>
    </location>
</feature>
<reference evidence="8" key="1">
    <citation type="submission" date="2024-05" db="EMBL/GenBank/DDBJ databases">
        <authorList>
            <person name="Cai S.Y."/>
            <person name="Jin L.M."/>
            <person name="Li H.R."/>
        </authorList>
    </citation>
    <scope>NUCLEOTIDE SEQUENCE</scope>
    <source>
        <strain evidence="8">A5-74</strain>
    </source>
</reference>
<proteinExistence type="inferred from homology"/>
<organism evidence="8">
    <name type="scientific">Nakamurella sp. A5-74</name>
    <dbReference type="NCBI Taxonomy" id="3158264"/>
    <lineage>
        <taxon>Bacteria</taxon>
        <taxon>Bacillati</taxon>
        <taxon>Actinomycetota</taxon>
        <taxon>Actinomycetes</taxon>
        <taxon>Nakamurellales</taxon>
        <taxon>Nakamurellaceae</taxon>
        <taxon>Nakamurella</taxon>
    </lineage>
</organism>
<feature type="transmembrane region" description="Helical" evidence="7">
    <location>
        <begin position="156"/>
        <end position="177"/>
    </location>
</feature>
<comment type="similarity">
    <text evidence="2 6">Belongs to the ABC-3 integral membrane protein family.</text>
</comment>
<accession>A0AAU8DLY8</accession>
<dbReference type="PANTHER" id="PTHR30477">
    <property type="entry name" value="ABC-TRANSPORTER METAL-BINDING PROTEIN"/>
    <property type="match status" value="1"/>
</dbReference>
<dbReference type="InterPro" id="IPR001626">
    <property type="entry name" value="ABC_TroCD"/>
</dbReference>
<dbReference type="PANTHER" id="PTHR30477:SF0">
    <property type="entry name" value="METAL TRANSPORT SYSTEM MEMBRANE PROTEIN TM_0125-RELATED"/>
    <property type="match status" value="1"/>
</dbReference>
<evidence type="ECO:0000313" key="8">
    <source>
        <dbReference type="EMBL" id="XCG63188.1"/>
    </source>
</evidence>
<keyword evidence="4 7" id="KW-1133">Transmembrane helix</keyword>
<dbReference type="GO" id="GO:0055085">
    <property type="term" value="P:transmembrane transport"/>
    <property type="evidence" value="ECO:0007669"/>
    <property type="project" value="InterPro"/>
</dbReference>
<feature type="transmembrane region" description="Helical" evidence="7">
    <location>
        <begin position="197"/>
        <end position="226"/>
    </location>
</feature>
<feature type="transmembrane region" description="Helical" evidence="7">
    <location>
        <begin position="62"/>
        <end position="80"/>
    </location>
</feature>
<dbReference type="GO" id="GO:0043190">
    <property type="term" value="C:ATP-binding cassette (ABC) transporter complex"/>
    <property type="evidence" value="ECO:0007669"/>
    <property type="project" value="InterPro"/>
</dbReference>
<dbReference type="Pfam" id="PF00950">
    <property type="entry name" value="ABC-3"/>
    <property type="match status" value="1"/>
</dbReference>
<evidence type="ECO:0000256" key="2">
    <source>
        <dbReference type="ARBA" id="ARBA00008034"/>
    </source>
</evidence>
<evidence type="ECO:0000256" key="3">
    <source>
        <dbReference type="ARBA" id="ARBA00022692"/>
    </source>
</evidence>
<protein>
    <submittedName>
        <fullName evidence="8">Metal ABC transporter permease</fullName>
    </submittedName>
</protein>
<sequence length="313" mass="31682">MAAPTGFATVEWFSIDGIREVLPYVTGSLFAGLILGIVAGVIGPMIQARDLAFAVHGSSELSFAGGAAALLLFGGGVAAASTATIVGVGSIVGSVIAAVLFGVLGAKARERNSAIGVILPFGLGLGVLFLFLHPGRAANKFGLLVGQIVAVDTTQIWLLAAVAVVVLGVLAAIWRPLFFASVDPDVAVARGVPTRLLSALFMIVLGLAVAMAVQIVGAILVLSLLITPTAAASRVTASPAMVTLLSVLFAVFSAVGGIILSLTPELPISPCVTTLSFLIYLVCRVIGAARHRRGWNTRTPAPTAAAEPVAAAA</sequence>
<evidence type="ECO:0000256" key="6">
    <source>
        <dbReference type="RuleBase" id="RU003943"/>
    </source>
</evidence>
<dbReference type="AlphaFoldDB" id="A0AAU8DLY8"/>
<dbReference type="EMBL" id="CP159218">
    <property type="protein sequence ID" value="XCG63188.1"/>
    <property type="molecule type" value="Genomic_DNA"/>
</dbReference>
<comment type="subcellular location">
    <subcellularLocation>
        <location evidence="6">Cell membrane</location>
        <topology evidence="6">Multi-pass membrane protein</topology>
    </subcellularLocation>
    <subcellularLocation>
        <location evidence="1">Membrane</location>
        <topology evidence="1">Multi-pass membrane protein</topology>
    </subcellularLocation>
</comment>
<evidence type="ECO:0000256" key="1">
    <source>
        <dbReference type="ARBA" id="ARBA00004141"/>
    </source>
</evidence>
<gene>
    <name evidence="8" type="ORF">ABLG96_18585</name>
</gene>
<keyword evidence="6" id="KW-0813">Transport</keyword>
<keyword evidence="3 6" id="KW-0812">Transmembrane</keyword>
<feature type="transmembrane region" description="Helical" evidence="7">
    <location>
        <begin position="87"/>
        <end position="108"/>
    </location>
</feature>
<feature type="transmembrane region" description="Helical" evidence="7">
    <location>
        <begin position="266"/>
        <end position="283"/>
    </location>
</feature>
<dbReference type="InterPro" id="IPR037294">
    <property type="entry name" value="ABC_BtuC-like"/>
</dbReference>
<dbReference type="SUPFAM" id="SSF81345">
    <property type="entry name" value="ABC transporter involved in vitamin B12 uptake, BtuC"/>
    <property type="match status" value="1"/>
</dbReference>
<evidence type="ECO:0000256" key="7">
    <source>
        <dbReference type="SAM" id="Phobius"/>
    </source>
</evidence>